<feature type="compositionally biased region" description="Low complexity" evidence="2">
    <location>
        <begin position="649"/>
        <end position="683"/>
    </location>
</feature>
<dbReference type="SUPFAM" id="SSF54373">
    <property type="entry name" value="FAD-linked reductases, C-terminal domain"/>
    <property type="match status" value="1"/>
</dbReference>
<dbReference type="PANTHER" id="PTHR11552">
    <property type="entry name" value="GLUCOSE-METHANOL-CHOLINE GMC OXIDOREDUCTASE"/>
    <property type="match status" value="1"/>
</dbReference>
<dbReference type="InterPro" id="IPR000172">
    <property type="entry name" value="GMC_OxRdtase_N"/>
</dbReference>
<gene>
    <name evidence="6" type="ORF">ODALV1_LOCUS8248</name>
</gene>
<evidence type="ECO:0008006" key="8">
    <source>
        <dbReference type="Google" id="ProtNLM"/>
    </source>
</evidence>
<evidence type="ECO:0000313" key="7">
    <source>
        <dbReference type="Proteomes" id="UP001642540"/>
    </source>
</evidence>
<reference evidence="6 7" key="1">
    <citation type="submission" date="2024-08" db="EMBL/GenBank/DDBJ databases">
        <authorList>
            <person name="Cucini C."/>
            <person name="Frati F."/>
        </authorList>
    </citation>
    <scope>NUCLEOTIDE SEQUENCE [LARGE SCALE GENOMIC DNA]</scope>
</reference>
<keyword evidence="3" id="KW-0812">Transmembrane</keyword>
<dbReference type="EMBL" id="CAXLJM020000025">
    <property type="protein sequence ID" value="CAL8092526.1"/>
    <property type="molecule type" value="Genomic_DNA"/>
</dbReference>
<keyword evidence="7" id="KW-1185">Reference proteome</keyword>
<feature type="region of interest" description="Disordered" evidence="2">
    <location>
        <begin position="628"/>
        <end position="716"/>
    </location>
</feature>
<evidence type="ECO:0000256" key="2">
    <source>
        <dbReference type="SAM" id="MobiDB-lite"/>
    </source>
</evidence>
<keyword evidence="3" id="KW-1133">Transmembrane helix</keyword>
<feature type="transmembrane region" description="Helical" evidence="3">
    <location>
        <begin position="20"/>
        <end position="43"/>
    </location>
</feature>
<feature type="domain" description="Glucose-methanol-choline oxidoreductase C-terminal" evidence="5">
    <location>
        <begin position="470"/>
        <end position="609"/>
    </location>
</feature>
<dbReference type="Gene3D" id="3.30.560.10">
    <property type="entry name" value="Glucose Oxidase, domain 3"/>
    <property type="match status" value="1"/>
</dbReference>
<dbReference type="Gene3D" id="3.50.50.60">
    <property type="entry name" value="FAD/NAD(P)-binding domain"/>
    <property type="match status" value="1"/>
</dbReference>
<evidence type="ECO:0000256" key="3">
    <source>
        <dbReference type="SAM" id="Phobius"/>
    </source>
</evidence>
<accession>A0ABP1Q9I8</accession>
<sequence length="747" mass="82489">MGLGIVRGVVAKFQYITKPLLPVLWVPLIYAILGSIGLILNFWTTGDMLNDEQHNKTPEGVETFDFIVVGAGTAGALVANRLSKTHHVLLLEAGGEANPLQFIPGFGVFFVNYPETDWMHKTVPQKYGSLNSVNQQSSWSAGRGLGGTGTLNLMIHLRGHKNDFDNWARITGDPSWSWEGVLPYFKSYEDYEESGDPRYHGFGGDLRVEQPDYVGMGPEFIRAGEELGYSHCDLNAPFTEGFDFLKYPIKDGVRQGSYKGFLEPIRRLRKNLVIRKFAHVNRVLFKNGNVAYGVEYDRHGATRQVFASKEVILSAGTVNTAKLLMLSGIGPRAHLQEQNIPVLSDLPVGENLQDHIAAYVGPFFIDKPRAIALERDLTPSAFVQWFLGGKGILSSTGAHATGIISSSLAKARGEGNWPDIQYFLFGFSAFKTFGATFAHSFGLSLDEQNKFYEHSVGKESFLVAVSGARPFSRGYIKLGGRSPYDSPIIDPRYFTDQGDQDLHSIIEGVKILLYLTQNTTALGHELGARYTTQSLPGCEHLQFQSDEYWECYVRRYTVTLHHPVGTASMGTVVDTKLRVYGTQNLRVIDASVEPVLVVTNTQASTFMIAEKGSDIVLKYWEEQEKKQSQYGPPTKYGAPLQYGAPQPPQSYGAPQSSSSQSYAAPQSQSSQSYVAPAAPQSSQFYQAPEPPQSYGTPELSQSYEIPPSQSSSANPWLKPSTMYSIASLNSTNNGYPNTGYYTYNTVK</sequence>
<dbReference type="Pfam" id="PF05199">
    <property type="entry name" value="GMC_oxred_C"/>
    <property type="match status" value="1"/>
</dbReference>
<evidence type="ECO:0000256" key="1">
    <source>
        <dbReference type="ARBA" id="ARBA00010790"/>
    </source>
</evidence>
<name>A0ABP1Q9I8_9HEXA</name>
<comment type="similarity">
    <text evidence="1">Belongs to the GMC oxidoreductase family.</text>
</comment>
<dbReference type="Proteomes" id="UP001642540">
    <property type="component" value="Unassembled WGS sequence"/>
</dbReference>
<comment type="caution">
    <text evidence="6">The sequence shown here is derived from an EMBL/GenBank/DDBJ whole genome shotgun (WGS) entry which is preliminary data.</text>
</comment>
<keyword evidence="3" id="KW-0472">Membrane</keyword>
<evidence type="ECO:0000313" key="6">
    <source>
        <dbReference type="EMBL" id="CAL8092526.1"/>
    </source>
</evidence>
<evidence type="ECO:0000259" key="5">
    <source>
        <dbReference type="Pfam" id="PF05199"/>
    </source>
</evidence>
<dbReference type="InterPro" id="IPR007867">
    <property type="entry name" value="GMC_OxRtase_C"/>
</dbReference>
<feature type="domain" description="Glucose-methanol-choline oxidoreductase N-terminal" evidence="4">
    <location>
        <begin position="65"/>
        <end position="356"/>
    </location>
</feature>
<protein>
    <recommendedName>
        <fullName evidence="8">Glucose dehydrogenase [FAD, quinone]</fullName>
    </recommendedName>
</protein>
<evidence type="ECO:0000259" key="4">
    <source>
        <dbReference type="Pfam" id="PF00732"/>
    </source>
</evidence>
<dbReference type="SUPFAM" id="SSF51905">
    <property type="entry name" value="FAD/NAD(P)-binding domain"/>
    <property type="match status" value="1"/>
</dbReference>
<organism evidence="6 7">
    <name type="scientific">Orchesella dallaii</name>
    <dbReference type="NCBI Taxonomy" id="48710"/>
    <lineage>
        <taxon>Eukaryota</taxon>
        <taxon>Metazoa</taxon>
        <taxon>Ecdysozoa</taxon>
        <taxon>Arthropoda</taxon>
        <taxon>Hexapoda</taxon>
        <taxon>Collembola</taxon>
        <taxon>Entomobryomorpha</taxon>
        <taxon>Entomobryoidea</taxon>
        <taxon>Orchesellidae</taxon>
        <taxon>Orchesellinae</taxon>
        <taxon>Orchesella</taxon>
    </lineage>
</organism>
<dbReference type="InterPro" id="IPR036188">
    <property type="entry name" value="FAD/NAD-bd_sf"/>
</dbReference>
<dbReference type="PANTHER" id="PTHR11552:SF227">
    <property type="entry name" value="GLUCOSE DEHYDROGENASE [FAD, QUINONE]-LIKE PROTEIN"/>
    <property type="match status" value="1"/>
</dbReference>
<feature type="compositionally biased region" description="Polar residues" evidence="2">
    <location>
        <begin position="693"/>
        <end position="714"/>
    </location>
</feature>
<proteinExistence type="inferred from homology"/>
<dbReference type="Pfam" id="PF00732">
    <property type="entry name" value="GMC_oxred_N"/>
    <property type="match status" value="1"/>
</dbReference>
<dbReference type="InterPro" id="IPR012132">
    <property type="entry name" value="GMC_OxRdtase"/>
</dbReference>